<feature type="transmembrane region" description="Helical" evidence="1">
    <location>
        <begin position="6"/>
        <end position="29"/>
    </location>
</feature>
<sequence>MKKNRASLVLESLVALVALGMLTLCLLIYQKATIDLLQQEHQQYEKLRGTRVLYEEVREYRLHGGDLERQLAYGEERYHVAFTQDLRQVQVSGADYNVAINWLSQSFHLD</sequence>
<dbReference type="RefSeq" id="WP_010754659.1">
    <property type="nucleotide sequence ID" value="NZ_ASVU01000001.1"/>
</dbReference>
<evidence type="ECO:0000256" key="1">
    <source>
        <dbReference type="SAM" id="Phobius"/>
    </source>
</evidence>
<name>R2RX46_9ENTE</name>
<dbReference type="AlphaFoldDB" id="R2RX46"/>
<dbReference type="HOGENOM" id="CLU_2167007_0_0_9"/>
<reference evidence="2 3" key="1">
    <citation type="submission" date="2013-02" db="EMBL/GenBank/DDBJ databases">
        <title>The Genome Sequence of Enterococcus asini ATCC_700915.</title>
        <authorList>
            <consortium name="The Broad Institute Genome Sequencing Platform"/>
            <consortium name="The Broad Institute Genome Sequencing Center for Infectious Disease"/>
            <person name="Earl A.M."/>
            <person name="Gilmore M.S."/>
            <person name="Lebreton F."/>
            <person name="Walker B."/>
            <person name="Young S.K."/>
            <person name="Zeng Q."/>
            <person name="Gargeya S."/>
            <person name="Fitzgerald M."/>
            <person name="Haas B."/>
            <person name="Abouelleil A."/>
            <person name="Alvarado L."/>
            <person name="Arachchi H.M."/>
            <person name="Berlin A.M."/>
            <person name="Chapman S.B."/>
            <person name="Dewar J."/>
            <person name="Goldberg J."/>
            <person name="Griggs A."/>
            <person name="Gujja S."/>
            <person name="Hansen M."/>
            <person name="Howarth C."/>
            <person name="Imamovic A."/>
            <person name="Larimer J."/>
            <person name="McCowan C."/>
            <person name="Murphy C."/>
            <person name="Neiman D."/>
            <person name="Pearson M."/>
            <person name="Priest M."/>
            <person name="Roberts A."/>
            <person name="Saif S."/>
            <person name="Shea T."/>
            <person name="Sisk P."/>
            <person name="Sykes S."/>
            <person name="Wortman J."/>
            <person name="Nusbaum C."/>
            <person name="Birren B."/>
        </authorList>
    </citation>
    <scope>NUCLEOTIDE SEQUENCE [LARGE SCALE GENOMIC DNA]</scope>
    <source>
        <strain evidence="2 3">ATCC 700915</strain>
    </source>
</reference>
<keyword evidence="1" id="KW-0812">Transmembrane</keyword>
<dbReference type="GeneID" id="78366207"/>
<comment type="caution">
    <text evidence="2">The sequence shown here is derived from an EMBL/GenBank/DDBJ whole genome shotgun (WGS) entry which is preliminary data.</text>
</comment>
<dbReference type="EMBL" id="AJAP01000022">
    <property type="protein sequence ID" value="EOH85136.1"/>
    <property type="molecule type" value="Genomic_DNA"/>
</dbReference>
<proteinExistence type="predicted"/>
<dbReference type="STRING" id="57732.RU94_GL002123"/>
<evidence type="ECO:0000313" key="2">
    <source>
        <dbReference type="EMBL" id="EOH85136.1"/>
    </source>
</evidence>
<protein>
    <recommendedName>
        <fullName evidence="4">Prepilin-type N-terminal cleavage/methylation domain-containing protein</fullName>
    </recommendedName>
</protein>
<organism evidence="2 3">
    <name type="scientific">Enterococcus asini ATCC 700915</name>
    <dbReference type="NCBI Taxonomy" id="1158606"/>
    <lineage>
        <taxon>Bacteria</taxon>
        <taxon>Bacillati</taxon>
        <taxon>Bacillota</taxon>
        <taxon>Bacilli</taxon>
        <taxon>Lactobacillales</taxon>
        <taxon>Enterococcaceae</taxon>
        <taxon>Enterococcus</taxon>
    </lineage>
</organism>
<evidence type="ECO:0008006" key="4">
    <source>
        <dbReference type="Google" id="ProtNLM"/>
    </source>
</evidence>
<gene>
    <name evidence="2" type="ORF">UAS_02038</name>
</gene>
<keyword evidence="3" id="KW-1185">Reference proteome</keyword>
<accession>R2RX46</accession>
<dbReference type="Proteomes" id="UP000013777">
    <property type="component" value="Unassembled WGS sequence"/>
</dbReference>
<keyword evidence="1" id="KW-1133">Transmembrane helix</keyword>
<evidence type="ECO:0000313" key="3">
    <source>
        <dbReference type="Proteomes" id="UP000013777"/>
    </source>
</evidence>
<dbReference type="PATRIC" id="fig|1158606.3.peg.1984"/>
<keyword evidence="1" id="KW-0472">Membrane</keyword>